<dbReference type="EMBL" id="JACSPM010000001">
    <property type="protein sequence ID" value="MBD8023277.1"/>
    <property type="molecule type" value="Genomic_DNA"/>
</dbReference>
<reference evidence="10 11" key="1">
    <citation type="submission" date="2020-08" db="EMBL/GenBank/DDBJ databases">
        <title>A Genomic Blueprint of the Chicken Gut Microbiome.</title>
        <authorList>
            <person name="Gilroy R."/>
            <person name="Ravi A."/>
            <person name="Getino M."/>
            <person name="Pursley I."/>
            <person name="Horton D.L."/>
            <person name="Alikhan N.-F."/>
            <person name="Baker D."/>
            <person name="Gharbi K."/>
            <person name="Hall N."/>
            <person name="Watson M."/>
            <person name="Adriaenssens E.M."/>
            <person name="Foster-Nyarko E."/>
            <person name="Jarju S."/>
            <person name="Secka A."/>
            <person name="Antonio M."/>
            <person name="Oren A."/>
            <person name="Chaudhuri R."/>
            <person name="La Ragione R.M."/>
            <person name="Hildebrand F."/>
            <person name="Pallen M.J."/>
        </authorList>
    </citation>
    <scope>NUCLEOTIDE SEQUENCE [LARGE SCALE GENOMIC DNA]</scope>
    <source>
        <strain evidence="10 11">Sa1CUA4</strain>
    </source>
</reference>
<gene>
    <name evidence="10" type="ORF">H9622_06685</name>
</gene>
<dbReference type="InterPro" id="IPR015853">
    <property type="entry name" value="ABC_transpr_FbpC"/>
</dbReference>
<dbReference type="InterPro" id="IPR013611">
    <property type="entry name" value="Transp-assoc_OB_typ2"/>
</dbReference>
<dbReference type="InterPro" id="IPR017871">
    <property type="entry name" value="ABC_transporter-like_CS"/>
</dbReference>
<dbReference type="CDD" id="cd03259">
    <property type="entry name" value="ABC_Carb_Solutes_like"/>
    <property type="match status" value="1"/>
</dbReference>
<evidence type="ECO:0000256" key="5">
    <source>
        <dbReference type="ARBA" id="ARBA00022840"/>
    </source>
</evidence>
<keyword evidence="2" id="KW-1003">Cell membrane</keyword>
<evidence type="ECO:0000256" key="4">
    <source>
        <dbReference type="ARBA" id="ARBA00022741"/>
    </source>
</evidence>
<dbReference type="Pfam" id="PF08402">
    <property type="entry name" value="TOBE_2"/>
    <property type="match status" value="1"/>
</dbReference>
<evidence type="ECO:0000256" key="8">
    <source>
        <dbReference type="ARBA" id="ARBA00023136"/>
    </source>
</evidence>
<organism evidence="10 11">
    <name type="scientific">Microbacterium gallinarum</name>
    <dbReference type="NCBI Taxonomy" id="2762209"/>
    <lineage>
        <taxon>Bacteria</taxon>
        <taxon>Bacillati</taxon>
        <taxon>Actinomycetota</taxon>
        <taxon>Actinomycetes</taxon>
        <taxon>Micrococcales</taxon>
        <taxon>Microbacteriaceae</taxon>
        <taxon>Microbacterium</taxon>
    </lineage>
</organism>
<proteinExistence type="predicted"/>
<dbReference type="GO" id="GO:0005524">
    <property type="term" value="F:ATP binding"/>
    <property type="evidence" value="ECO:0007669"/>
    <property type="project" value="UniProtKB-KW"/>
</dbReference>
<evidence type="ECO:0000256" key="3">
    <source>
        <dbReference type="ARBA" id="ARBA00022496"/>
    </source>
</evidence>
<dbReference type="PROSITE" id="PS50893">
    <property type="entry name" value="ABC_TRANSPORTER_2"/>
    <property type="match status" value="1"/>
</dbReference>
<keyword evidence="1" id="KW-0813">Transport</keyword>
<dbReference type="Proteomes" id="UP000602532">
    <property type="component" value="Unassembled WGS sequence"/>
</dbReference>
<protein>
    <submittedName>
        <fullName evidence="10">ABC transporter ATP-binding protein</fullName>
    </submittedName>
</protein>
<keyword evidence="11" id="KW-1185">Reference proteome</keyword>
<dbReference type="Pfam" id="PF00005">
    <property type="entry name" value="ABC_tran"/>
    <property type="match status" value="1"/>
</dbReference>
<dbReference type="PANTHER" id="PTHR42781">
    <property type="entry name" value="SPERMIDINE/PUTRESCINE IMPORT ATP-BINDING PROTEIN POTA"/>
    <property type="match status" value="1"/>
</dbReference>
<evidence type="ECO:0000256" key="7">
    <source>
        <dbReference type="ARBA" id="ARBA00023065"/>
    </source>
</evidence>
<dbReference type="InterPro" id="IPR050093">
    <property type="entry name" value="ABC_SmlMolc_Importer"/>
</dbReference>
<dbReference type="InterPro" id="IPR003439">
    <property type="entry name" value="ABC_transporter-like_ATP-bd"/>
</dbReference>
<keyword evidence="7" id="KW-0406">Ion transport</keyword>
<evidence type="ECO:0000256" key="2">
    <source>
        <dbReference type="ARBA" id="ARBA00022475"/>
    </source>
</evidence>
<keyword evidence="5 10" id="KW-0067">ATP-binding</keyword>
<dbReference type="PROSITE" id="PS00211">
    <property type="entry name" value="ABC_TRANSPORTER_1"/>
    <property type="match status" value="1"/>
</dbReference>
<keyword evidence="4" id="KW-0547">Nucleotide-binding</keyword>
<dbReference type="InterPro" id="IPR008995">
    <property type="entry name" value="Mo/tungstate-bd_C_term_dom"/>
</dbReference>
<dbReference type="InterPro" id="IPR003593">
    <property type="entry name" value="AAA+_ATPase"/>
</dbReference>
<dbReference type="Gene3D" id="3.40.50.300">
    <property type="entry name" value="P-loop containing nucleotide triphosphate hydrolases"/>
    <property type="match status" value="1"/>
</dbReference>
<evidence type="ECO:0000313" key="10">
    <source>
        <dbReference type="EMBL" id="MBD8023277.1"/>
    </source>
</evidence>
<keyword evidence="6" id="KW-0408">Iron</keyword>
<comment type="caution">
    <text evidence="10">The sequence shown here is derived from an EMBL/GenBank/DDBJ whole genome shotgun (WGS) entry which is preliminary data.</text>
</comment>
<keyword evidence="8" id="KW-0472">Membrane</keyword>
<keyword evidence="3" id="KW-0410">Iron transport</keyword>
<feature type="domain" description="ABC transporter" evidence="9">
    <location>
        <begin position="6"/>
        <end position="234"/>
    </location>
</feature>
<name>A0ABR8X2D8_9MICO</name>
<dbReference type="SUPFAM" id="SSF50331">
    <property type="entry name" value="MOP-like"/>
    <property type="match status" value="1"/>
</dbReference>
<dbReference type="SMART" id="SM00382">
    <property type="entry name" value="AAA"/>
    <property type="match status" value="1"/>
</dbReference>
<dbReference type="RefSeq" id="WP_191765414.1">
    <property type="nucleotide sequence ID" value="NZ_JACSPM010000001.1"/>
</dbReference>
<evidence type="ECO:0000256" key="1">
    <source>
        <dbReference type="ARBA" id="ARBA00022448"/>
    </source>
</evidence>
<evidence type="ECO:0000259" key="9">
    <source>
        <dbReference type="PROSITE" id="PS50893"/>
    </source>
</evidence>
<dbReference type="SUPFAM" id="SSF52540">
    <property type="entry name" value="P-loop containing nucleoside triphosphate hydrolases"/>
    <property type="match status" value="1"/>
</dbReference>
<sequence length="338" mass="35537">MTDLALDARGLVRRYGSVVAVDHADLAVPRGEVVALLGPSGCGKTTSLRLIAGLDRGEGTISIDGVVVSGGAKEVPPEKRGVGLVFQDSVLFPHLDVAANVSYGLRGDDRDATAQRMLALLGIRDLAARMPHEISGGEQQRAALARTLATEPALVLLDEPFAHLDASLRERVREEMLGALRRTGTSALLVTHDQSEALAIADRVIVMNAGRIHQHGTPEEVYRRPVDRFTAEFIGRGVVVPARVTGAGVASTVLGEVAVGAGTPAGECFAVLRPESIELVAPGAGIAGRVVRSWFRGGDRLLRIELADGTLVEASDSAWHAAGERVSVAVRGEVAVVR</sequence>
<evidence type="ECO:0000313" key="11">
    <source>
        <dbReference type="Proteomes" id="UP000602532"/>
    </source>
</evidence>
<accession>A0ABR8X2D8</accession>
<dbReference type="InterPro" id="IPR027417">
    <property type="entry name" value="P-loop_NTPase"/>
</dbReference>
<evidence type="ECO:0000256" key="6">
    <source>
        <dbReference type="ARBA" id="ARBA00023004"/>
    </source>
</evidence>
<dbReference type="PANTHER" id="PTHR42781:SF4">
    <property type="entry name" value="SPERMIDINE_PUTRESCINE IMPORT ATP-BINDING PROTEIN POTA"/>
    <property type="match status" value="1"/>
</dbReference>